<feature type="compositionally biased region" description="Polar residues" evidence="7">
    <location>
        <begin position="75"/>
        <end position="87"/>
    </location>
</feature>
<evidence type="ECO:0000256" key="4">
    <source>
        <dbReference type="ARBA" id="ARBA00023163"/>
    </source>
</evidence>
<proteinExistence type="inferred from homology"/>
<dbReference type="GO" id="GO:0009751">
    <property type="term" value="P:response to salicylic acid"/>
    <property type="evidence" value="ECO:0007669"/>
    <property type="project" value="UniProtKB-ARBA"/>
</dbReference>
<protein>
    <recommendedName>
        <fullName evidence="8">WRKY domain-containing protein</fullName>
    </recommendedName>
</protein>
<dbReference type="FunFam" id="2.20.25.80:FF:000009">
    <property type="entry name" value="WRKY transcription factor 53"/>
    <property type="match status" value="1"/>
</dbReference>
<dbReference type="GO" id="GO:0003700">
    <property type="term" value="F:DNA-binding transcription factor activity"/>
    <property type="evidence" value="ECO:0007669"/>
    <property type="project" value="InterPro"/>
</dbReference>
<dbReference type="Gene3D" id="2.20.25.80">
    <property type="entry name" value="WRKY domain"/>
    <property type="match status" value="1"/>
</dbReference>
<dbReference type="GO" id="GO:0010150">
    <property type="term" value="P:leaf senescence"/>
    <property type="evidence" value="ECO:0007669"/>
    <property type="project" value="UniProtKB-ARBA"/>
</dbReference>
<comment type="similarity">
    <text evidence="6">Belongs to the WRKY group III family.</text>
</comment>
<accession>A0A5N6QJE3</accession>
<dbReference type="InterPro" id="IPR036576">
    <property type="entry name" value="WRKY_dom_sf"/>
</dbReference>
<evidence type="ECO:0000313" key="9">
    <source>
        <dbReference type="EMBL" id="KAE7999386.1"/>
    </source>
</evidence>
<evidence type="ECO:0000256" key="7">
    <source>
        <dbReference type="SAM" id="MobiDB-lite"/>
    </source>
</evidence>
<dbReference type="SMART" id="SM00774">
    <property type="entry name" value="WRKY"/>
    <property type="match status" value="1"/>
</dbReference>
<feature type="region of interest" description="Disordered" evidence="7">
    <location>
        <begin position="192"/>
        <end position="219"/>
    </location>
</feature>
<keyword evidence="4" id="KW-0804">Transcription</keyword>
<feature type="region of interest" description="Disordered" evidence="7">
    <location>
        <begin position="73"/>
        <end position="95"/>
    </location>
</feature>
<evidence type="ECO:0000256" key="5">
    <source>
        <dbReference type="ARBA" id="ARBA00023242"/>
    </source>
</evidence>
<reference evidence="9 10" key="1">
    <citation type="submission" date="2019-06" db="EMBL/GenBank/DDBJ databases">
        <title>A chromosomal-level reference genome of Carpinus fangiana (Coryloideae, Betulaceae).</title>
        <authorList>
            <person name="Yang X."/>
            <person name="Wang Z."/>
            <person name="Zhang L."/>
            <person name="Hao G."/>
            <person name="Liu J."/>
            <person name="Yang Y."/>
        </authorList>
    </citation>
    <scope>NUCLEOTIDE SEQUENCE [LARGE SCALE GENOMIC DNA]</scope>
    <source>
        <strain evidence="9">Cfa_2016G</strain>
        <tissue evidence="9">Leaf</tissue>
    </source>
</reference>
<evidence type="ECO:0000256" key="3">
    <source>
        <dbReference type="ARBA" id="ARBA00023125"/>
    </source>
</evidence>
<dbReference type="OrthoDB" id="1888929at2759"/>
<feature type="compositionally biased region" description="Basic residues" evidence="7">
    <location>
        <begin position="205"/>
        <end position="214"/>
    </location>
</feature>
<dbReference type="Proteomes" id="UP000327013">
    <property type="component" value="Chromosome 1"/>
</dbReference>
<feature type="domain" description="WRKY" evidence="8">
    <location>
        <begin position="116"/>
        <end position="179"/>
    </location>
</feature>
<dbReference type="Pfam" id="PF03106">
    <property type="entry name" value="WRKY"/>
    <property type="match status" value="1"/>
</dbReference>
<organism evidence="9 10">
    <name type="scientific">Carpinus fangiana</name>
    <dbReference type="NCBI Taxonomy" id="176857"/>
    <lineage>
        <taxon>Eukaryota</taxon>
        <taxon>Viridiplantae</taxon>
        <taxon>Streptophyta</taxon>
        <taxon>Embryophyta</taxon>
        <taxon>Tracheophyta</taxon>
        <taxon>Spermatophyta</taxon>
        <taxon>Magnoliopsida</taxon>
        <taxon>eudicotyledons</taxon>
        <taxon>Gunneridae</taxon>
        <taxon>Pentapetalae</taxon>
        <taxon>rosids</taxon>
        <taxon>fabids</taxon>
        <taxon>Fagales</taxon>
        <taxon>Betulaceae</taxon>
        <taxon>Carpinus</taxon>
    </lineage>
</organism>
<dbReference type="AlphaFoldDB" id="A0A5N6QJE3"/>
<evidence type="ECO:0000256" key="1">
    <source>
        <dbReference type="ARBA" id="ARBA00004123"/>
    </source>
</evidence>
<keyword evidence="3" id="KW-0238">DNA-binding</keyword>
<name>A0A5N6QJE3_9ROSI</name>
<sequence>MEKTVDWEQTALISELNQGKELAKQLMNHLHSSSSNERREFLVEKILSCYEKALSTLNWGEQPKPIISMLESPRSFANSSQRSAGSDQDSKHKDVCKKRKALPRWTEQVKVCSETGLEGPLDDGYSWRKYGQKDILGANFPRGYYRCTHRHGQGCLATKLVQRSDEDPSVFEVTYRGRHTCSQSCRNNVASAPLKSPRLTENKNNHHHNPHHHTQVQQQKYEEKPAQEILCNFAARLTVKTEGLEAREEENVDAIFPSFSFSSTPIGSENDDANLFCESMLENNFMGSLSPTFLSPATSESNMFPMSPFHMNCYGLGHNVQTSESDLTDIISAPTSVTNSPSLNLDFSLDKVELDPNYPFDNPDFFSKCLPSASPQKKKMFSHLAD</sequence>
<evidence type="ECO:0000313" key="10">
    <source>
        <dbReference type="Proteomes" id="UP000327013"/>
    </source>
</evidence>
<dbReference type="GO" id="GO:0010193">
    <property type="term" value="P:response to ozone"/>
    <property type="evidence" value="ECO:0007669"/>
    <property type="project" value="UniProtKB-ARBA"/>
</dbReference>
<dbReference type="GO" id="GO:0000976">
    <property type="term" value="F:transcription cis-regulatory region binding"/>
    <property type="evidence" value="ECO:0007669"/>
    <property type="project" value="TreeGrafter"/>
</dbReference>
<dbReference type="GO" id="GO:0042542">
    <property type="term" value="P:response to hydrogen peroxide"/>
    <property type="evidence" value="ECO:0007669"/>
    <property type="project" value="UniProtKB-ARBA"/>
</dbReference>
<dbReference type="EMBL" id="CM017321">
    <property type="protein sequence ID" value="KAE7999386.1"/>
    <property type="molecule type" value="Genomic_DNA"/>
</dbReference>
<evidence type="ECO:0000256" key="6">
    <source>
        <dbReference type="ARBA" id="ARBA00060850"/>
    </source>
</evidence>
<keyword evidence="10" id="KW-1185">Reference proteome</keyword>
<gene>
    <name evidence="9" type="ORF">FH972_003824</name>
</gene>
<comment type="subcellular location">
    <subcellularLocation>
        <location evidence="1">Nucleus</location>
    </subcellularLocation>
</comment>
<dbReference type="InterPro" id="IPR003657">
    <property type="entry name" value="WRKY_dom"/>
</dbReference>
<keyword evidence="2" id="KW-0805">Transcription regulation</keyword>
<dbReference type="InterPro" id="IPR044810">
    <property type="entry name" value="WRKY_plant"/>
</dbReference>
<dbReference type="PANTHER" id="PTHR32096:SF133">
    <property type="entry name" value="WRKY TRANSCRIPTION FACTOR 41-RELATED"/>
    <property type="match status" value="1"/>
</dbReference>
<dbReference type="SUPFAM" id="SSF118290">
    <property type="entry name" value="WRKY DNA-binding domain"/>
    <property type="match status" value="1"/>
</dbReference>
<evidence type="ECO:0000256" key="2">
    <source>
        <dbReference type="ARBA" id="ARBA00023015"/>
    </source>
</evidence>
<dbReference type="GO" id="GO:0005634">
    <property type="term" value="C:nucleus"/>
    <property type="evidence" value="ECO:0007669"/>
    <property type="project" value="UniProtKB-SubCell"/>
</dbReference>
<keyword evidence="5" id="KW-0539">Nucleus</keyword>
<dbReference type="PROSITE" id="PS50811">
    <property type="entry name" value="WRKY"/>
    <property type="match status" value="1"/>
</dbReference>
<evidence type="ECO:0000259" key="8">
    <source>
        <dbReference type="PROSITE" id="PS50811"/>
    </source>
</evidence>
<dbReference type="PANTHER" id="PTHR32096">
    <property type="entry name" value="WRKY TRANSCRIPTION FACTOR 30-RELATED-RELATED"/>
    <property type="match status" value="1"/>
</dbReference>